<evidence type="ECO:0000313" key="4">
    <source>
        <dbReference type="WBParaSite" id="HDID_0001122601-mRNA-1"/>
    </source>
</evidence>
<dbReference type="EMBL" id="UYSG01013018">
    <property type="protein sequence ID" value="VDL65147.1"/>
    <property type="molecule type" value="Genomic_DNA"/>
</dbReference>
<gene>
    <name evidence="2" type="ORF">HDID_LOCUS11223</name>
</gene>
<evidence type="ECO:0000313" key="2">
    <source>
        <dbReference type="EMBL" id="VDL65147.1"/>
    </source>
</evidence>
<dbReference type="AlphaFoldDB" id="A0A0R3SZN0"/>
<dbReference type="WBParaSite" id="HDID_0001122601-mRNA-1">
    <property type="protein sequence ID" value="HDID_0001122601-mRNA-1"/>
    <property type="gene ID" value="HDID_0001122601"/>
</dbReference>
<reference evidence="4" key="1">
    <citation type="submission" date="2017-02" db="UniProtKB">
        <authorList>
            <consortium name="WormBaseParasite"/>
        </authorList>
    </citation>
    <scope>IDENTIFICATION</scope>
</reference>
<protein>
    <submittedName>
        <fullName evidence="4">PRELI/MSF1 domain-containing protein</fullName>
    </submittedName>
</protein>
<name>A0A0R3SZN0_HYMDI</name>
<dbReference type="Proteomes" id="UP000274504">
    <property type="component" value="Unassembled WGS sequence"/>
</dbReference>
<sequence length="161" mass="18201">MPLRYIVKVLVIDHDPPNWLKVPESQFRPNVIKSKMSKFDTIVEKPLNPIVSKFNDTILDPTKEKTYSYLKAEILALANIMTTIDIKRSSGLSQWVTKSLQSRTKQERASGKLTHSPVFYINDRNSKMSFMIEIGAELGSITPSSAERVHSGLHFALQAVN</sequence>
<proteinExistence type="predicted"/>
<organism evidence="4">
    <name type="scientific">Hymenolepis diminuta</name>
    <name type="common">Rat tapeworm</name>
    <dbReference type="NCBI Taxonomy" id="6216"/>
    <lineage>
        <taxon>Eukaryota</taxon>
        <taxon>Metazoa</taxon>
        <taxon>Spiralia</taxon>
        <taxon>Lophotrochozoa</taxon>
        <taxon>Platyhelminthes</taxon>
        <taxon>Cestoda</taxon>
        <taxon>Eucestoda</taxon>
        <taxon>Cyclophyllidea</taxon>
        <taxon>Hymenolepididae</taxon>
        <taxon>Hymenolepis</taxon>
    </lineage>
</organism>
<dbReference type="InterPro" id="IPR055469">
    <property type="entry name" value="DUF7041"/>
</dbReference>
<evidence type="ECO:0000259" key="1">
    <source>
        <dbReference type="Pfam" id="PF23055"/>
    </source>
</evidence>
<accession>A0A0R3SZN0</accession>
<dbReference type="Pfam" id="PF23055">
    <property type="entry name" value="DUF7041"/>
    <property type="match status" value="1"/>
</dbReference>
<feature type="domain" description="DUF7041" evidence="1">
    <location>
        <begin position="13"/>
        <end position="76"/>
    </location>
</feature>
<reference evidence="2 3" key="2">
    <citation type="submission" date="2018-11" db="EMBL/GenBank/DDBJ databases">
        <authorList>
            <consortium name="Pathogen Informatics"/>
        </authorList>
    </citation>
    <scope>NUCLEOTIDE SEQUENCE [LARGE SCALE GENOMIC DNA]</scope>
</reference>
<evidence type="ECO:0000313" key="3">
    <source>
        <dbReference type="Proteomes" id="UP000274504"/>
    </source>
</evidence>